<dbReference type="PANTHER" id="PTHR36530">
    <property type="entry name" value="INHIBITOR OF CYSTEINE PEPTIDASE"/>
    <property type="match status" value="1"/>
</dbReference>
<dbReference type="InterPro" id="IPR052781">
    <property type="entry name" value="Cys_protease_inhibitor_I42"/>
</dbReference>
<dbReference type="GO" id="GO:0004869">
    <property type="term" value="F:cysteine-type endopeptidase inhibitor activity"/>
    <property type="evidence" value="ECO:0007669"/>
    <property type="project" value="UniProtKB-KW"/>
</dbReference>
<dbReference type="Gene3D" id="2.60.40.2020">
    <property type="match status" value="1"/>
</dbReference>
<keyword evidence="3" id="KW-0732">Signal</keyword>
<evidence type="ECO:0000256" key="2">
    <source>
        <dbReference type="ARBA" id="ARBA00022704"/>
    </source>
</evidence>
<sequence>MNIFLGCILLGFSMIANANDTLSMIVNPDKGSFVVKLAANPTTGFQWSVIEYDKKLLTLSGSQYQKPQTNLIGAGGQMFFTFTLNKGKSYPDKTNLVFKYARSWEPDTATIKNVTVNFAKTPK</sequence>
<keyword evidence="1" id="KW-0646">Protease inhibitor</keyword>
<dbReference type="Pfam" id="PF09394">
    <property type="entry name" value="Inhibitor_I42"/>
    <property type="match status" value="1"/>
</dbReference>
<evidence type="ECO:0000256" key="1">
    <source>
        <dbReference type="ARBA" id="ARBA00022690"/>
    </source>
</evidence>
<dbReference type="STRING" id="1212491.LFA_1223"/>
<feature type="domain" description="Proteinase inhibitor I42 chagasin" evidence="4">
    <location>
        <begin position="32"/>
        <end position="117"/>
    </location>
</feature>
<dbReference type="InterPro" id="IPR036331">
    <property type="entry name" value="Chagasin-like_sf"/>
</dbReference>
<reference evidence="6" key="1">
    <citation type="submission" date="2014-09" db="EMBL/GenBank/DDBJ databases">
        <authorList>
            <person name="Gomez-Valero L."/>
        </authorList>
    </citation>
    <scope>NUCLEOTIDE SEQUENCE [LARGE SCALE GENOMIC DNA]</scope>
    <source>
        <strain evidence="6">ATCC700992</strain>
    </source>
</reference>
<gene>
    <name evidence="5" type="ORF">LFA_1223</name>
</gene>
<name>A0A098G3U4_9GAMM</name>
<evidence type="ECO:0000259" key="4">
    <source>
        <dbReference type="Pfam" id="PF09394"/>
    </source>
</evidence>
<dbReference type="Proteomes" id="UP000032430">
    <property type="component" value="Chromosome I"/>
</dbReference>
<dbReference type="EMBL" id="LN614827">
    <property type="protein sequence ID" value="CEG56651.1"/>
    <property type="molecule type" value="Genomic_DNA"/>
</dbReference>
<organism evidence="5 6">
    <name type="scientific">Legionella fallonii LLAP-10</name>
    <dbReference type="NCBI Taxonomy" id="1212491"/>
    <lineage>
        <taxon>Bacteria</taxon>
        <taxon>Pseudomonadati</taxon>
        <taxon>Pseudomonadota</taxon>
        <taxon>Gammaproteobacteria</taxon>
        <taxon>Legionellales</taxon>
        <taxon>Legionellaceae</taxon>
        <taxon>Legionella</taxon>
    </lineage>
</organism>
<dbReference type="HOGENOM" id="CLU_2012382_0_0_6"/>
<accession>A0A098G3U4</accession>
<dbReference type="RefSeq" id="WP_045095278.1">
    <property type="nucleotide sequence ID" value="NZ_LN614827.1"/>
</dbReference>
<dbReference type="AlphaFoldDB" id="A0A098G3U4"/>
<evidence type="ECO:0000313" key="6">
    <source>
        <dbReference type="Proteomes" id="UP000032430"/>
    </source>
</evidence>
<keyword evidence="2" id="KW-0789">Thiol protease inhibitor</keyword>
<dbReference type="OrthoDB" id="670336at2"/>
<dbReference type="PANTHER" id="PTHR36530:SF1">
    <property type="entry name" value="AMOEBIASIN-1"/>
    <property type="match status" value="1"/>
</dbReference>
<feature type="signal peptide" evidence="3">
    <location>
        <begin position="1"/>
        <end position="18"/>
    </location>
</feature>
<dbReference type="InterPro" id="IPR018990">
    <property type="entry name" value="Prot_inh_I42_chagasin"/>
</dbReference>
<proteinExistence type="predicted"/>
<dbReference type="SUPFAM" id="SSF141066">
    <property type="entry name" value="ICP-like"/>
    <property type="match status" value="1"/>
</dbReference>
<keyword evidence="6" id="KW-1185">Reference proteome</keyword>
<feature type="chain" id="PRO_5001942103" description="Proteinase inhibitor I42 chagasin domain-containing protein" evidence="3">
    <location>
        <begin position="19"/>
        <end position="123"/>
    </location>
</feature>
<evidence type="ECO:0000313" key="5">
    <source>
        <dbReference type="EMBL" id="CEG56651.1"/>
    </source>
</evidence>
<evidence type="ECO:0000256" key="3">
    <source>
        <dbReference type="SAM" id="SignalP"/>
    </source>
</evidence>
<protein>
    <recommendedName>
        <fullName evidence="4">Proteinase inhibitor I42 chagasin domain-containing protein</fullName>
    </recommendedName>
</protein>
<dbReference type="KEGG" id="lfa:LFA_1223"/>